<gene>
    <name evidence="1" type="ORF">IEE83_09870</name>
</gene>
<evidence type="ECO:0000313" key="2">
    <source>
        <dbReference type="Proteomes" id="UP000634134"/>
    </source>
</evidence>
<dbReference type="RefSeq" id="WP_194120409.1">
    <property type="nucleotide sequence ID" value="NZ_JACYGY010000001.1"/>
</dbReference>
<comment type="caution">
    <text evidence="1">The sequence shown here is derived from an EMBL/GenBank/DDBJ whole genome shotgun (WGS) entry which is preliminary data.</text>
</comment>
<organism evidence="1 2">
    <name type="scientific">Dyadobacter subterraneus</name>
    <dbReference type="NCBI Taxonomy" id="2773304"/>
    <lineage>
        <taxon>Bacteria</taxon>
        <taxon>Pseudomonadati</taxon>
        <taxon>Bacteroidota</taxon>
        <taxon>Cytophagia</taxon>
        <taxon>Cytophagales</taxon>
        <taxon>Spirosomataceae</taxon>
        <taxon>Dyadobacter</taxon>
    </lineage>
</organism>
<accession>A0ABR9W9M8</accession>
<dbReference type="Proteomes" id="UP000634134">
    <property type="component" value="Unassembled WGS sequence"/>
</dbReference>
<evidence type="ECO:0000313" key="1">
    <source>
        <dbReference type="EMBL" id="MBE9462188.1"/>
    </source>
</evidence>
<dbReference type="EMBL" id="JACYGY010000001">
    <property type="protein sequence ID" value="MBE9462188.1"/>
    <property type="molecule type" value="Genomic_DNA"/>
</dbReference>
<protein>
    <recommendedName>
        <fullName evidence="3">TonB-dependent receptor</fullName>
    </recommendedName>
</protein>
<sequence length="63" mass="7373">MDALKPKRHFEGSWVFSVHYGYGRKNVFTAVDKTLDYTFQYYNISGLTPFTFVPSITYNLVIK</sequence>
<keyword evidence="2" id="KW-1185">Reference proteome</keyword>
<evidence type="ECO:0008006" key="3">
    <source>
        <dbReference type="Google" id="ProtNLM"/>
    </source>
</evidence>
<name>A0ABR9W9M8_9BACT</name>
<reference evidence="2" key="1">
    <citation type="submission" date="2023-07" db="EMBL/GenBank/DDBJ databases">
        <title>Dyadobacter sp. nov 'subterranea' isolated from contaminted grondwater.</title>
        <authorList>
            <person name="Szabo I."/>
            <person name="Al-Omari J."/>
            <person name="Szerdahelyi S.G."/>
            <person name="Rado J."/>
        </authorList>
    </citation>
    <scope>NUCLEOTIDE SEQUENCE [LARGE SCALE GENOMIC DNA]</scope>
    <source>
        <strain evidence="2">UP-52</strain>
    </source>
</reference>
<proteinExistence type="predicted"/>